<organism evidence="1 2">
    <name type="scientific">Russula earlei</name>
    <dbReference type="NCBI Taxonomy" id="71964"/>
    <lineage>
        <taxon>Eukaryota</taxon>
        <taxon>Fungi</taxon>
        <taxon>Dikarya</taxon>
        <taxon>Basidiomycota</taxon>
        <taxon>Agaricomycotina</taxon>
        <taxon>Agaricomycetes</taxon>
        <taxon>Russulales</taxon>
        <taxon>Russulaceae</taxon>
        <taxon>Russula</taxon>
    </lineage>
</organism>
<reference evidence="1" key="1">
    <citation type="submission" date="2021-03" db="EMBL/GenBank/DDBJ databases">
        <title>Evolutionary priming and transition to the ectomycorrhizal habit in an iconic lineage of mushroom-forming fungi: is preadaptation a requirement?</title>
        <authorList>
            <consortium name="DOE Joint Genome Institute"/>
            <person name="Looney B.P."/>
            <person name="Miyauchi S."/>
            <person name="Morin E."/>
            <person name="Drula E."/>
            <person name="Courty P.E."/>
            <person name="Chicoki N."/>
            <person name="Fauchery L."/>
            <person name="Kohler A."/>
            <person name="Kuo A."/>
            <person name="LaButti K."/>
            <person name="Pangilinan J."/>
            <person name="Lipzen A."/>
            <person name="Riley R."/>
            <person name="Andreopoulos W."/>
            <person name="He G."/>
            <person name="Johnson J."/>
            <person name="Barry K.W."/>
            <person name="Grigoriev I.V."/>
            <person name="Nagy L."/>
            <person name="Hibbett D."/>
            <person name="Henrissat B."/>
            <person name="Matheny P.B."/>
            <person name="Labbe J."/>
            <person name="Martin A.F."/>
        </authorList>
    </citation>
    <scope>NUCLEOTIDE SEQUENCE</scope>
    <source>
        <strain evidence="1">BPL698</strain>
    </source>
</reference>
<keyword evidence="2" id="KW-1185">Reference proteome</keyword>
<dbReference type="EMBL" id="JAGFNK010000563">
    <property type="protein sequence ID" value="KAI9448721.1"/>
    <property type="molecule type" value="Genomic_DNA"/>
</dbReference>
<name>A0ACC0TUE1_9AGAM</name>
<proteinExistence type="predicted"/>
<evidence type="ECO:0000313" key="2">
    <source>
        <dbReference type="Proteomes" id="UP001207468"/>
    </source>
</evidence>
<gene>
    <name evidence="1" type="ORF">F5148DRAFT_987971</name>
</gene>
<evidence type="ECO:0000313" key="1">
    <source>
        <dbReference type="EMBL" id="KAI9448721.1"/>
    </source>
</evidence>
<accession>A0ACC0TUE1</accession>
<dbReference type="Proteomes" id="UP001207468">
    <property type="component" value="Unassembled WGS sequence"/>
</dbReference>
<comment type="caution">
    <text evidence="1">The sequence shown here is derived from an EMBL/GenBank/DDBJ whole genome shotgun (WGS) entry which is preliminary data.</text>
</comment>
<sequence length="472" mass="54375">MGNYISRDIAYSSPLPTLTPSPSPSLAPISRASSTVSSIISWPATPDITDRASQAGPIRGGRRNRGVGEGGHLGAGGDNYLEQLSQVDTTTGGEFRFSARNYFLTWSQIGDLPNDVLIEKMQNFSSKIKTWAAAEEHHQDGGRHWHAFIMFEQKLRGRNPTIFDIQGIHPNIRASKGNKLDQVRIWNYLNKEGWNTFGPWEGATQTFEPTSAKEGIRQALNATSREDFMSQMREADPRVYVTQFERLEYYAEKHFAKPQVEYIPPHKDFIRIPKEMKDWVEHELPKRDRPKCLVVWGPSRTGKTSWARSLGNHVYLNSAWSAAEVDEDKDYIIFDDIPFENFFNWQAFMGAQQQFIVTDKYMKKRTIRNWGKPCIWLNNRNPLEVTTDQWKRDWLQANCTFVHLEHKLWMAPPTIPPMFQPVARRPINLEPIEEEPVAGPSRRRIWDLPGMEPDDGPREYVEGVGYVTYMRC</sequence>
<protein>
    <submittedName>
        <fullName evidence="1">Uncharacterized protein</fullName>
    </submittedName>
</protein>